<gene>
    <name evidence="1" type="ORF">EGW08_010065</name>
</gene>
<name>A0A3S1BJB9_ELYCH</name>
<protein>
    <submittedName>
        <fullName evidence="1">Uncharacterized protein</fullName>
    </submittedName>
</protein>
<proteinExistence type="predicted"/>
<sequence>MAKALPGFRKDNEDPVKSAGHIPPVRLDVTCTPRLWPRFRAGSSVRQRSLVRSPFGCFTSTGKRLKSQEIFTLGRLDRHVTQTTMAPAWTPALALGMLVLLAVPASQAFAVYGSRSSRVPLSSRLGYRSRLSNMGYRSRLSNMGYRRDRNFRNRGLGNRYYNSNRFDRNNRFFDDNRFFYNDNQHVGRSTLGFGRSSGYDNYGYL</sequence>
<organism evidence="1 2">
    <name type="scientific">Elysia chlorotica</name>
    <name type="common">Eastern emerald elysia</name>
    <name type="synonym">Sea slug</name>
    <dbReference type="NCBI Taxonomy" id="188477"/>
    <lineage>
        <taxon>Eukaryota</taxon>
        <taxon>Metazoa</taxon>
        <taxon>Spiralia</taxon>
        <taxon>Lophotrochozoa</taxon>
        <taxon>Mollusca</taxon>
        <taxon>Gastropoda</taxon>
        <taxon>Heterobranchia</taxon>
        <taxon>Euthyneura</taxon>
        <taxon>Panpulmonata</taxon>
        <taxon>Sacoglossa</taxon>
        <taxon>Placobranchoidea</taxon>
        <taxon>Plakobranchidae</taxon>
        <taxon>Elysia</taxon>
    </lineage>
</organism>
<reference evidence="1 2" key="1">
    <citation type="submission" date="2019-01" db="EMBL/GenBank/DDBJ databases">
        <title>A draft genome assembly of the solar-powered sea slug Elysia chlorotica.</title>
        <authorList>
            <person name="Cai H."/>
            <person name="Li Q."/>
            <person name="Fang X."/>
            <person name="Li J."/>
            <person name="Curtis N.E."/>
            <person name="Altenburger A."/>
            <person name="Shibata T."/>
            <person name="Feng M."/>
            <person name="Maeda T."/>
            <person name="Schwartz J.A."/>
            <person name="Shigenobu S."/>
            <person name="Lundholm N."/>
            <person name="Nishiyama T."/>
            <person name="Yang H."/>
            <person name="Hasebe M."/>
            <person name="Li S."/>
            <person name="Pierce S.K."/>
            <person name="Wang J."/>
        </authorList>
    </citation>
    <scope>NUCLEOTIDE SEQUENCE [LARGE SCALE GENOMIC DNA]</scope>
    <source>
        <strain evidence="1">EC2010</strain>
        <tissue evidence="1">Whole organism of an adult</tissue>
    </source>
</reference>
<evidence type="ECO:0000313" key="2">
    <source>
        <dbReference type="Proteomes" id="UP000271974"/>
    </source>
</evidence>
<dbReference type="Proteomes" id="UP000271974">
    <property type="component" value="Unassembled WGS sequence"/>
</dbReference>
<dbReference type="EMBL" id="RQTK01000299">
    <property type="protein sequence ID" value="RUS82183.1"/>
    <property type="molecule type" value="Genomic_DNA"/>
</dbReference>
<accession>A0A3S1BJB9</accession>
<dbReference type="AlphaFoldDB" id="A0A3S1BJB9"/>
<evidence type="ECO:0000313" key="1">
    <source>
        <dbReference type="EMBL" id="RUS82183.1"/>
    </source>
</evidence>
<comment type="caution">
    <text evidence="1">The sequence shown here is derived from an EMBL/GenBank/DDBJ whole genome shotgun (WGS) entry which is preliminary data.</text>
</comment>
<keyword evidence="2" id="KW-1185">Reference proteome</keyword>